<evidence type="ECO:0000313" key="3">
    <source>
        <dbReference type="EMBL" id="GAB0133719.1"/>
    </source>
</evidence>
<dbReference type="InterPro" id="IPR040357">
    <property type="entry name" value="Vma22/CCDC115"/>
</dbReference>
<protein>
    <recommendedName>
        <fullName evidence="1">Vacuolar ATPase assembly protein VMA22</fullName>
    </recommendedName>
</protein>
<dbReference type="PANTHER" id="PTHR31996">
    <property type="entry name" value="COILED-COIL DOMAIN-CONTAINING PROTEIN 115"/>
    <property type="match status" value="1"/>
</dbReference>
<keyword evidence="4" id="KW-1185">Reference proteome</keyword>
<dbReference type="EMBL" id="BAAFGZ010000053">
    <property type="protein sequence ID" value="GAB0133719.1"/>
    <property type="molecule type" value="Genomic_DNA"/>
</dbReference>
<accession>A0ABQ0CJV3</accession>
<dbReference type="Pfam" id="PF21730">
    <property type="entry name" value="Vma22_CCDC115"/>
    <property type="match status" value="1"/>
</dbReference>
<name>A0ABQ0CJV3_9HYPO</name>
<feature type="region of interest" description="Disordered" evidence="2">
    <location>
        <begin position="85"/>
        <end position="128"/>
    </location>
</feature>
<dbReference type="PANTHER" id="PTHR31996:SF2">
    <property type="entry name" value="COILED-COIL DOMAIN-CONTAINING PROTEIN 115"/>
    <property type="match status" value="1"/>
</dbReference>
<proteinExistence type="predicted"/>
<evidence type="ECO:0000256" key="2">
    <source>
        <dbReference type="SAM" id="MobiDB-lite"/>
    </source>
</evidence>
<reference evidence="4" key="1">
    <citation type="submission" date="2024-06" db="EMBL/GenBank/DDBJ databases">
        <title>Draft Genome Sequences of Epichloe bromicola Strains Isolated from Elymus ciliaris.</title>
        <authorList>
            <consortium name="Epichloe bromicola genome sequencing consortium"/>
            <person name="Miura A."/>
            <person name="Imano S."/>
            <person name="Ashida A."/>
            <person name="Sato I."/>
            <person name="Chiba S."/>
            <person name="Tanaka A."/>
            <person name="Camagna M."/>
            <person name="Takemoto D."/>
        </authorList>
    </citation>
    <scope>NUCLEOTIDE SEQUENCE [LARGE SCALE GENOMIC DNA]</scope>
    <source>
        <strain evidence="4">DP</strain>
    </source>
</reference>
<feature type="compositionally biased region" description="Basic and acidic residues" evidence="2">
    <location>
        <begin position="107"/>
        <end position="122"/>
    </location>
</feature>
<gene>
    <name evidence="3" type="primary">g2117</name>
    <name evidence="3" type="ORF">EsDP_00002117</name>
</gene>
<dbReference type="Proteomes" id="UP001562357">
    <property type="component" value="Unassembled WGS sequence"/>
</dbReference>
<comment type="caution">
    <text evidence="3">The sequence shown here is derived from an EMBL/GenBank/DDBJ whole genome shotgun (WGS) entry which is preliminary data.</text>
</comment>
<evidence type="ECO:0000313" key="4">
    <source>
        <dbReference type="Proteomes" id="UP001562357"/>
    </source>
</evidence>
<sequence length="189" mass="21235">MASDQQTIDHLLERYLALLDKYTHLRQHLSHLQASIFHDIARANFSGERGQRFGQDHYDQRMQASRRLEIQCRGGDHHAEFLVKRTRAGDDENEVEQQGKRPSSADSGHDAATPHDGDEKPAGRGGDPLRWFGILTPLPLRTAQVHSVRSVEEVIPRLVSVAAEMRHVEIEVRRARKRRARAEGGGGGG</sequence>
<evidence type="ECO:0000256" key="1">
    <source>
        <dbReference type="ARBA" id="ARBA00093634"/>
    </source>
</evidence>
<organism evidence="3 4">
    <name type="scientific">Epichloe bromicola</name>
    <dbReference type="NCBI Taxonomy" id="79588"/>
    <lineage>
        <taxon>Eukaryota</taxon>
        <taxon>Fungi</taxon>
        <taxon>Dikarya</taxon>
        <taxon>Ascomycota</taxon>
        <taxon>Pezizomycotina</taxon>
        <taxon>Sordariomycetes</taxon>
        <taxon>Hypocreomycetidae</taxon>
        <taxon>Hypocreales</taxon>
        <taxon>Clavicipitaceae</taxon>
        <taxon>Epichloe</taxon>
    </lineage>
</organism>